<name>A0A1V8S842_9PEZI</name>
<accession>A0A1V8S842</accession>
<protein>
    <recommendedName>
        <fullName evidence="1">F-box domain-containing protein</fullName>
    </recommendedName>
</protein>
<organism evidence="2 3">
    <name type="scientific">Cryoendolithus antarcticus</name>
    <dbReference type="NCBI Taxonomy" id="1507870"/>
    <lineage>
        <taxon>Eukaryota</taxon>
        <taxon>Fungi</taxon>
        <taxon>Dikarya</taxon>
        <taxon>Ascomycota</taxon>
        <taxon>Pezizomycotina</taxon>
        <taxon>Dothideomycetes</taxon>
        <taxon>Dothideomycetidae</taxon>
        <taxon>Cladosporiales</taxon>
        <taxon>Cladosporiaceae</taxon>
        <taxon>Cryoendolithus</taxon>
    </lineage>
</organism>
<sequence length="289" mass="33039">MAQATPIKSPEHPLARLSIHTAVSTASNKVFNTPELLKHILLHMPRLEILLLKRTNSTFRETINSPTLQEHSLLGHAMGARAAKQIMEFRAAHEEPEDQRLCEDLTSIGLAWAPLLAQLSSVHDDLHNDALYCFRSGDEHVEVLLFYQQSTRHAEIRLDLPWLTDDEFEHAELPPTKLRRFGRPRMRKRGLKHGPGVQWPLLKLLCVATSVKVVVSYASRGLLFGPQRDPLPRWRQSDGETPCCLSAEEADLGHLLYFRNKVWKEFVRVNSGNHSEEYRNKLRRESEAA</sequence>
<dbReference type="EMBL" id="NAJO01000097">
    <property type="protein sequence ID" value="OQN95414.1"/>
    <property type="molecule type" value="Genomic_DNA"/>
</dbReference>
<evidence type="ECO:0000313" key="2">
    <source>
        <dbReference type="EMBL" id="OQN95414.1"/>
    </source>
</evidence>
<feature type="domain" description="F-box" evidence="1">
    <location>
        <begin position="34"/>
        <end position="68"/>
    </location>
</feature>
<evidence type="ECO:0000259" key="1">
    <source>
        <dbReference type="Pfam" id="PF00646"/>
    </source>
</evidence>
<dbReference type="AlphaFoldDB" id="A0A1V8S842"/>
<comment type="caution">
    <text evidence="2">The sequence shown here is derived from an EMBL/GenBank/DDBJ whole genome shotgun (WGS) entry which is preliminary data.</text>
</comment>
<dbReference type="InParanoid" id="A0A1V8S842"/>
<dbReference type="OrthoDB" id="3800738at2759"/>
<evidence type="ECO:0000313" key="3">
    <source>
        <dbReference type="Proteomes" id="UP000192596"/>
    </source>
</evidence>
<dbReference type="InterPro" id="IPR001810">
    <property type="entry name" value="F-box_dom"/>
</dbReference>
<reference evidence="3" key="1">
    <citation type="submission" date="2017-03" db="EMBL/GenBank/DDBJ databases">
        <title>Genomes of endolithic fungi from Antarctica.</title>
        <authorList>
            <person name="Coleine C."/>
            <person name="Masonjones S."/>
            <person name="Stajich J.E."/>
        </authorList>
    </citation>
    <scope>NUCLEOTIDE SEQUENCE [LARGE SCALE GENOMIC DNA]</scope>
    <source>
        <strain evidence="3">CCFEE 5527</strain>
    </source>
</reference>
<dbReference type="Proteomes" id="UP000192596">
    <property type="component" value="Unassembled WGS sequence"/>
</dbReference>
<keyword evidence="3" id="KW-1185">Reference proteome</keyword>
<proteinExistence type="predicted"/>
<gene>
    <name evidence="2" type="ORF">B0A48_18429</name>
</gene>
<dbReference type="Pfam" id="PF00646">
    <property type="entry name" value="F-box"/>
    <property type="match status" value="1"/>
</dbReference>